<keyword evidence="8" id="KW-1185">Reference proteome</keyword>
<evidence type="ECO:0000313" key="7">
    <source>
        <dbReference type="EMBL" id="MFC5589313.1"/>
    </source>
</evidence>
<comment type="subcellular location">
    <subcellularLocation>
        <location evidence="1">Membrane</location>
        <topology evidence="1">Multi-pass membrane protein</topology>
    </subcellularLocation>
</comment>
<feature type="transmembrane region" description="Helical" evidence="6">
    <location>
        <begin position="242"/>
        <end position="266"/>
    </location>
</feature>
<feature type="transmembrane region" description="Helical" evidence="6">
    <location>
        <begin position="203"/>
        <end position="221"/>
    </location>
</feature>
<proteinExistence type="predicted"/>
<feature type="transmembrane region" description="Helical" evidence="6">
    <location>
        <begin position="140"/>
        <end position="158"/>
    </location>
</feature>
<evidence type="ECO:0000256" key="2">
    <source>
        <dbReference type="ARBA" id="ARBA00022448"/>
    </source>
</evidence>
<evidence type="ECO:0000256" key="6">
    <source>
        <dbReference type="SAM" id="Phobius"/>
    </source>
</evidence>
<accession>A0ABW0TKJ2</accession>
<sequence>MTRIEDVNVNANMSKEKKSFTDRLKIIGPGAIITASFIGPGTVTTATRAGASFGFALLWAVLFSIIATIVLQEMTARLGIITRKGLGDAVREQFTNPILKYGSMWLVMIAISVGCAAYMAGDLLGTSLGITTLTGVPSNILGPIIGIVILFLGLSGSYKLIERVMITLIVVMSFTFITTMIIAKPDLGELFKGAFIPSMPSGSIIMVIALIGTTVVPYNFFMHSTMVQERWSKPSDLKEARWDTIISISIGGLITAAILITAGAMIKGMEVTSAADLSVQLQPILGDWAKVFMSLGLFAAGFSSALASPLGAAITVGSVLKWENGMKDKRFKAVFITIMVIGIVSSGLGFNPLDVLLFAQALNGILLPVIAILLLIFMNNKKRLGEYTNSLKANIFGGIVALICTGLGLYSLIDAIKAFMGA</sequence>
<protein>
    <submittedName>
        <fullName evidence="7">Nramp family divalent metal transporter</fullName>
    </submittedName>
</protein>
<feature type="transmembrane region" description="Helical" evidence="6">
    <location>
        <begin position="391"/>
        <end position="413"/>
    </location>
</feature>
<name>A0ABW0TKJ2_9BACL</name>
<keyword evidence="4 6" id="KW-1133">Transmembrane helix</keyword>
<feature type="transmembrane region" description="Helical" evidence="6">
    <location>
        <begin position="356"/>
        <end position="379"/>
    </location>
</feature>
<dbReference type="InterPro" id="IPR001046">
    <property type="entry name" value="NRAMP_fam"/>
</dbReference>
<dbReference type="PRINTS" id="PR00447">
    <property type="entry name" value="NATRESASSCMP"/>
</dbReference>
<feature type="transmembrane region" description="Helical" evidence="6">
    <location>
        <begin position="165"/>
        <end position="183"/>
    </location>
</feature>
<dbReference type="EMBL" id="JBHSNO010000005">
    <property type="protein sequence ID" value="MFC5589313.1"/>
    <property type="molecule type" value="Genomic_DNA"/>
</dbReference>
<reference evidence="8" key="1">
    <citation type="journal article" date="2019" name="Int. J. Syst. Evol. Microbiol.">
        <title>The Global Catalogue of Microorganisms (GCM) 10K type strain sequencing project: providing services to taxonomists for standard genome sequencing and annotation.</title>
        <authorList>
            <consortium name="The Broad Institute Genomics Platform"/>
            <consortium name="The Broad Institute Genome Sequencing Center for Infectious Disease"/>
            <person name="Wu L."/>
            <person name="Ma J."/>
        </authorList>
    </citation>
    <scope>NUCLEOTIDE SEQUENCE [LARGE SCALE GENOMIC DNA]</scope>
    <source>
        <strain evidence="8">CGMCC 4.1434</strain>
    </source>
</reference>
<evidence type="ECO:0000256" key="5">
    <source>
        <dbReference type="ARBA" id="ARBA00023136"/>
    </source>
</evidence>
<dbReference type="Gene3D" id="1.20.1730.10">
    <property type="entry name" value="Sodium/glucose cotransporter"/>
    <property type="match status" value="1"/>
</dbReference>
<comment type="caution">
    <text evidence="7">The sequence shown here is derived from an EMBL/GenBank/DDBJ whole genome shotgun (WGS) entry which is preliminary data.</text>
</comment>
<feature type="transmembrane region" description="Helical" evidence="6">
    <location>
        <begin position="291"/>
        <end position="319"/>
    </location>
</feature>
<evidence type="ECO:0000313" key="8">
    <source>
        <dbReference type="Proteomes" id="UP001596109"/>
    </source>
</evidence>
<keyword evidence="3 6" id="KW-0812">Transmembrane</keyword>
<evidence type="ECO:0000256" key="3">
    <source>
        <dbReference type="ARBA" id="ARBA00022692"/>
    </source>
</evidence>
<dbReference type="Proteomes" id="UP001596109">
    <property type="component" value="Unassembled WGS sequence"/>
</dbReference>
<feature type="transmembrane region" description="Helical" evidence="6">
    <location>
        <begin position="331"/>
        <end position="350"/>
    </location>
</feature>
<keyword evidence="2" id="KW-0813">Transport</keyword>
<feature type="transmembrane region" description="Helical" evidence="6">
    <location>
        <begin position="101"/>
        <end position="120"/>
    </location>
</feature>
<feature type="transmembrane region" description="Helical" evidence="6">
    <location>
        <begin position="49"/>
        <end position="71"/>
    </location>
</feature>
<dbReference type="NCBIfam" id="NF037982">
    <property type="entry name" value="Nramp_1"/>
    <property type="match status" value="1"/>
</dbReference>
<feature type="transmembrane region" description="Helical" evidence="6">
    <location>
        <begin position="24"/>
        <end position="43"/>
    </location>
</feature>
<dbReference type="Pfam" id="PF01566">
    <property type="entry name" value="Nramp"/>
    <property type="match status" value="1"/>
</dbReference>
<dbReference type="PANTHER" id="PTHR11706">
    <property type="entry name" value="SOLUTE CARRIER PROTEIN FAMILY 11 MEMBER"/>
    <property type="match status" value="1"/>
</dbReference>
<dbReference type="RefSeq" id="WP_381433788.1">
    <property type="nucleotide sequence ID" value="NZ_JBHSNO010000005.1"/>
</dbReference>
<dbReference type="InterPro" id="IPR038377">
    <property type="entry name" value="Na/Glc_symporter_sf"/>
</dbReference>
<organism evidence="7 8">
    <name type="scientific">Sporosarcina soli</name>
    <dbReference type="NCBI Taxonomy" id="334736"/>
    <lineage>
        <taxon>Bacteria</taxon>
        <taxon>Bacillati</taxon>
        <taxon>Bacillota</taxon>
        <taxon>Bacilli</taxon>
        <taxon>Bacillales</taxon>
        <taxon>Caryophanaceae</taxon>
        <taxon>Sporosarcina</taxon>
    </lineage>
</organism>
<evidence type="ECO:0000256" key="1">
    <source>
        <dbReference type="ARBA" id="ARBA00004141"/>
    </source>
</evidence>
<evidence type="ECO:0000256" key="4">
    <source>
        <dbReference type="ARBA" id="ARBA00022989"/>
    </source>
</evidence>
<dbReference type="PANTHER" id="PTHR11706:SF33">
    <property type="entry name" value="NATURAL RESISTANCE-ASSOCIATED MACROPHAGE PROTEIN 2"/>
    <property type="match status" value="1"/>
</dbReference>
<gene>
    <name evidence="7" type="ORF">ACFPRA_10470</name>
</gene>
<keyword evidence="5 6" id="KW-0472">Membrane</keyword>